<gene>
    <name evidence="1" type="ORF">NX778_14700</name>
</gene>
<accession>A0ABT2CZB6</accession>
<keyword evidence="2" id="KW-1185">Reference proteome</keyword>
<evidence type="ECO:0000313" key="2">
    <source>
        <dbReference type="Proteomes" id="UP001204621"/>
    </source>
</evidence>
<evidence type="ECO:0000313" key="1">
    <source>
        <dbReference type="EMBL" id="MCS0659317.1"/>
    </source>
</evidence>
<dbReference type="RefSeq" id="WP_258812498.1">
    <property type="nucleotide sequence ID" value="NZ_JANUGU010000004.1"/>
</dbReference>
<protein>
    <submittedName>
        <fullName evidence="1">Uncharacterized protein</fullName>
    </submittedName>
</protein>
<dbReference type="Proteomes" id="UP001204621">
    <property type="component" value="Unassembled WGS sequence"/>
</dbReference>
<comment type="caution">
    <text evidence="1">The sequence shown here is derived from an EMBL/GenBank/DDBJ whole genome shotgun (WGS) entry which is preliminary data.</text>
</comment>
<dbReference type="EMBL" id="JANUGU010000004">
    <property type="protein sequence ID" value="MCS0659317.1"/>
    <property type="molecule type" value="Genomic_DNA"/>
</dbReference>
<name>A0ABT2CZB6_9BURK</name>
<sequence>MKTDKKLDFEELMQLARESAEVTRSCSCAAESFREWTRIPVSFPNQQMRVAGTLLDDPYTEATYAECHPNGTNYWSVDAPIALRHFPYNRCSLLQCTVCGRCYLSYVEAGGYYVEPRIRELDPRLIVDAECDS</sequence>
<organism evidence="1 2">
    <name type="scientific">Massilia terrae</name>
    <dbReference type="NCBI Taxonomy" id="1811224"/>
    <lineage>
        <taxon>Bacteria</taxon>
        <taxon>Pseudomonadati</taxon>
        <taxon>Pseudomonadota</taxon>
        <taxon>Betaproteobacteria</taxon>
        <taxon>Burkholderiales</taxon>
        <taxon>Oxalobacteraceae</taxon>
        <taxon>Telluria group</taxon>
        <taxon>Massilia</taxon>
    </lineage>
</organism>
<proteinExistence type="predicted"/>
<reference evidence="1 2" key="1">
    <citation type="submission" date="2022-08" db="EMBL/GenBank/DDBJ databases">
        <title>Reclassification of Massilia species as members of the genera Telluria, Duganella, Pseudoduganella, Mokoshia gen. nov. and Zemynaea gen. nov. using orthogonal and non-orthogonal genome-based approaches.</title>
        <authorList>
            <person name="Bowman J.P."/>
        </authorList>
    </citation>
    <scope>NUCLEOTIDE SEQUENCE [LARGE SCALE GENOMIC DNA]</scope>
    <source>
        <strain evidence="1 2">JCM 31606</strain>
    </source>
</reference>